<dbReference type="Proteomes" id="UP000231987">
    <property type="component" value="Unassembled WGS sequence"/>
</dbReference>
<comment type="caution">
    <text evidence="1">The sequence shown here is derived from an EMBL/GenBank/DDBJ whole genome shotgun (WGS) entry which is preliminary data.</text>
</comment>
<accession>A0A2J0Z673</accession>
<sequence>MCPLIVADQWTHAAAQCATATFARLIRRGAVGNVSEDSTSPPLVTGIQQRRVCAREAFFQPKDLVWLDSCDEHRNEEIKQAAAGIRSQRT</sequence>
<protein>
    <submittedName>
        <fullName evidence="1">Uncharacterized protein</fullName>
    </submittedName>
</protein>
<proteinExistence type="predicted"/>
<evidence type="ECO:0000313" key="1">
    <source>
        <dbReference type="EMBL" id="PJR16014.1"/>
    </source>
</evidence>
<dbReference type="EMBL" id="NJGD01000003">
    <property type="protein sequence ID" value="PJR16014.1"/>
    <property type="molecule type" value="Genomic_DNA"/>
</dbReference>
<evidence type="ECO:0000313" key="2">
    <source>
        <dbReference type="Proteomes" id="UP000231987"/>
    </source>
</evidence>
<reference evidence="1 2" key="1">
    <citation type="submission" date="2017-06" db="EMBL/GenBank/DDBJ databases">
        <title>Ensifer strains isolated from leguminous trees and herbs display diverse denitrification phenotypes with some acting as strong N2O sinks.</title>
        <authorList>
            <person name="Woliy K."/>
            <person name="Mania D."/>
            <person name="Bakken L.R."/>
            <person name="Frostegard A."/>
        </authorList>
    </citation>
    <scope>NUCLEOTIDE SEQUENCE [LARGE SCALE GENOMIC DNA]</scope>
    <source>
        <strain evidence="1 2">AC50a</strain>
    </source>
</reference>
<dbReference type="AlphaFoldDB" id="A0A2J0Z673"/>
<organism evidence="1 2">
    <name type="scientific">Rhizobium meliloti</name>
    <name type="common">Ensifer meliloti</name>
    <name type="synonym">Sinorhizobium meliloti</name>
    <dbReference type="NCBI Taxonomy" id="382"/>
    <lineage>
        <taxon>Bacteria</taxon>
        <taxon>Pseudomonadati</taxon>
        <taxon>Pseudomonadota</taxon>
        <taxon>Alphaproteobacteria</taxon>
        <taxon>Hyphomicrobiales</taxon>
        <taxon>Rhizobiaceae</taxon>
        <taxon>Sinorhizobium/Ensifer group</taxon>
        <taxon>Sinorhizobium</taxon>
    </lineage>
</organism>
<name>A0A2J0Z673_RHIML</name>
<gene>
    <name evidence="1" type="ORF">CEJ86_10040</name>
</gene>